<evidence type="ECO:0000313" key="13">
    <source>
        <dbReference type="Proteomes" id="UP000032668"/>
    </source>
</evidence>
<dbReference type="STRING" id="1120923.SAMN02746095_03787"/>
<comment type="caution">
    <text evidence="12">The sequence shown here is derived from an EMBL/GenBank/DDBJ whole genome shotgun (WGS) entry which is preliminary data.</text>
</comment>
<dbReference type="InterPro" id="IPR002429">
    <property type="entry name" value="CcO_II-like_C"/>
</dbReference>
<evidence type="ECO:0000256" key="9">
    <source>
        <dbReference type="SAM" id="Phobius"/>
    </source>
</evidence>
<evidence type="ECO:0000256" key="4">
    <source>
        <dbReference type="ARBA" id="ARBA00022660"/>
    </source>
</evidence>
<dbReference type="PROSITE" id="PS50857">
    <property type="entry name" value="COX2_CUA"/>
    <property type="match status" value="1"/>
</dbReference>
<dbReference type="InterPro" id="IPR036257">
    <property type="entry name" value="Cyt_c_oxidase_su2_TM_sf"/>
</dbReference>
<dbReference type="PANTHER" id="PTHR22888:SF18">
    <property type="entry name" value="CYTOCHROME BO(3) UBIQUINOL OXIDASE SUBUNIT 2"/>
    <property type="match status" value="1"/>
</dbReference>
<gene>
    <name evidence="12" type="ORF">Aam_083_006</name>
</gene>
<dbReference type="Proteomes" id="UP000032668">
    <property type="component" value="Unassembled WGS sequence"/>
</dbReference>
<dbReference type="AlphaFoldDB" id="A0A0D6PKB8"/>
<dbReference type="InterPro" id="IPR008972">
    <property type="entry name" value="Cupredoxin"/>
</dbReference>
<feature type="transmembrane region" description="Helical" evidence="9">
    <location>
        <begin position="85"/>
        <end position="103"/>
    </location>
</feature>
<dbReference type="Gene3D" id="1.10.287.90">
    <property type="match status" value="1"/>
</dbReference>
<evidence type="ECO:0000256" key="5">
    <source>
        <dbReference type="ARBA" id="ARBA00022692"/>
    </source>
</evidence>
<evidence type="ECO:0000256" key="3">
    <source>
        <dbReference type="ARBA" id="ARBA00022448"/>
    </source>
</evidence>
<comment type="subcellular location">
    <subcellularLocation>
        <location evidence="1">Membrane</location>
        <topology evidence="1">Multi-pass membrane protein</topology>
    </subcellularLocation>
</comment>
<keyword evidence="13" id="KW-1185">Reference proteome</keyword>
<evidence type="ECO:0000259" key="10">
    <source>
        <dbReference type="PROSITE" id="PS50857"/>
    </source>
</evidence>
<protein>
    <submittedName>
        <fullName evidence="12">Cytochrome o ubiquinol oxidase subunit II</fullName>
    </submittedName>
</protein>
<keyword evidence="4" id="KW-0679">Respiratory chain</keyword>
<dbReference type="InterPro" id="IPR045187">
    <property type="entry name" value="CcO_II"/>
</dbReference>
<proteinExistence type="inferred from homology"/>
<keyword evidence="3" id="KW-0813">Transport</keyword>
<dbReference type="Gene3D" id="2.60.40.420">
    <property type="entry name" value="Cupredoxins - blue copper proteins"/>
    <property type="match status" value="1"/>
</dbReference>
<dbReference type="PROSITE" id="PS50999">
    <property type="entry name" value="COX2_TM"/>
    <property type="match status" value="1"/>
</dbReference>
<dbReference type="Pfam" id="PF06481">
    <property type="entry name" value="COX_ARM"/>
    <property type="match status" value="1"/>
</dbReference>
<evidence type="ECO:0000256" key="1">
    <source>
        <dbReference type="ARBA" id="ARBA00004141"/>
    </source>
</evidence>
<feature type="domain" description="Cytochrome oxidase subunit II copper A binding" evidence="10">
    <location>
        <begin position="126"/>
        <end position="238"/>
    </location>
</feature>
<dbReference type="PROSITE" id="PS51257">
    <property type="entry name" value="PROKAR_LIPOPROTEIN"/>
    <property type="match status" value="1"/>
</dbReference>
<keyword evidence="5 9" id="KW-0812">Transmembrane</keyword>
<keyword evidence="6" id="KW-0249">Electron transport</keyword>
<dbReference type="GO" id="GO:0004129">
    <property type="term" value="F:cytochrome-c oxidase activity"/>
    <property type="evidence" value="ECO:0007669"/>
    <property type="project" value="InterPro"/>
</dbReference>
<name>A0A0D6PKB8_9PROT</name>
<keyword evidence="8 9" id="KW-0472">Membrane</keyword>
<keyword evidence="7 9" id="KW-1133">Transmembrane helix</keyword>
<sequence>MRLKSYLALLPVLALGACSSGDYRLFHPANLIAAQEWHATIVDTVVMLLIILPVLFMIALFAWRYRKGANAAHDPEWSHNTLLELLVWGVPFLVVAALGIYSIKTIYAVEPYNPGLFQKQVAADPQSVVNVDVIATDWQWVFVYPDQKIATIDDLVVPKGSVVKLHLTSTSVSNDIYVPQLLPMIAVMPGMRTIDTFDTPDVGSYTGFGADFSGAGFSWMQFATKIVTPAQFQDWVQKVASSPNELSYAAFQKVAQPQVNMGAKISYFSNPDPQLFHKVIAAAQAGVVYPVSDALTKSIASDEK</sequence>
<evidence type="ECO:0000313" key="12">
    <source>
        <dbReference type="EMBL" id="GAN81179.1"/>
    </source>
</evidence>
<dbReference type="GO" id="GO:0009486">
    <property type="term" value="F:cytochrome bo3 ubiquinol oxidase activity"/>
    <property type="evidence" value="ECO:0007669"/>
    <property type="project" value="InterPro"/>
</dbReference>
<organism evidence="12 13">
    <name type="scientific">Acidocella aminolytica 101 = DSM 11237</name>
    <dbReference type="NCBI Taxonomy" id="1120923"/>
    <lineage>
        <taxon>Bacteria</taxon>
        <taxon>Pseudomonadati</taxon>
        <taxon>Pseudomonadota</taxon>
        <taxon>Alphaproteobacteria</taxon>
        <taxon>Acetobacterales</taxon>
        <taxon>Acidocellaceae</taxon>
        <taxon>Acidocella</taxon>
    </lineage>
</organism>
<evidence type="ECO:0000256" key="7">
    <source>
        <dbReference type="ARBA" id="ARBA00022989"/>
    </source>
</evidence>
<dbReference type="SUPFAM" id="SSF49503">
    <property type="entry name" value="Cupredoxins"/>
    <property type="match status" value="1"/>
</dbReference>
<feature type="domain" description="Cytochrome oxidase subunit II transmembrane region profile" evidence="11">
    <location>
        <begin position="17"/>
        <end position="113"/>
    </location>
</feature>
<evidence type="ECO:0000256" key="6">
    <source>
        <dbReference type="ARBA" id="ARBA00022982"/>
    </source>
</evidence>
<dbReference type="PANTHER" id="PTHR22888">
    <property type="entry name" value="CYTOCHROME C OXIDASE, SUBUNIT II"/>
    <property type="match status" value="1"/>
</dbReference>
<comment type="similarity">
    <text evidence="2">Belongs to the cytochrome c oxidase subunit 2 family.</text>
</comment>
<dbReference type="EMBL" id="BANC01000081">
    <property type="protein sequence ID" value="GAN81179.1"/>
    <property type="molecule type" value="Genomic_DNA"/>
</dbReference>
<dbReference type="InterPro" id="IPR011759">
    <property type="entry name" value="Cyt_c_oxidase_su2_TM_dom"/>
</dbReference>
<dbReference type="GO" id="GO:0042773">
    <property type="term" value="P:ATP synthesis coupled electron transport"/>
    <property type="evidence" value="ECO:0007669"/>
    <property type="project" value="TreeGrafter"/>
</dbReference>
<dbReference type="SUPFAM" id="SSF81464">
    <property type="entry name" value="Cytochrome c oxidase subunit II-like, transmembrane region"/>
    <property type="match status" value="1"/>
</dbReference>
<reference evidence="12 13" key="1">
    <citation type="submission" date="2012-11" db="EMBL/GenBank/DDBJ databases">
        <title>Whole genome sequence of Acidocella aminolytica 101 = DSM 11237.</title>
        <authorList>
            <person name="Azuma Y."/>
            <person name="Higashiura N."/>
            <person name="Hirakawa H."/>
            <person name="Matsushita K."/>
        </authorList>
    </citation>
    <scope>NUCLEOTIDE SEQUENCE [LARGE SCALE GENOMIC DNA]</scope>
    <source>
        <strain evidence="13">101 / DSM 11237</strain>
    </source>
</reference>
<feature type="transmembrane region" description="Helical" evidence="9">
    <location>
        <begin position="44"/>
        <end position="65"/>
    </location>
</feature>
<dbReference type="OrthoDB" id="9783445at2"/>
<dbReference type="GO" id="GO:0005507">
    <property type="term" value="F:copper ion binding"/>
    <property type="evidence" value="ECO:0007669"/>
    <property type="project" value="InterPro"/>
</dbReference>
<evidence type="ECO:0000259" key="11">
    <source>
        <dbReference type="PROSITE" id="PS50999"/>
    </source>
</evidence>
<evidence type="ECO:0000256" key="8">
    <source>
        <dbReference type="ARBA" id="ARBA00023136"/>
    </source>
</evidence>
<dbReference type="RefSeq" id="WP_048879570.1">
    <property type="nucleotide sequence ID" value="NZ_BANC01000081.1"/>
</dbReference>
<evidence type="ECO:0000256" key="2">
    <source>
        <dbReference type="ARBA" id="ARBA00007866"/>
    </source>
</evidence>
<accession>A0A0D6PKB8</accession>
<dbReference type="InterPro" id="IPR010514">
    <property type="entry name" value="COX_ARM"/>
</dbReference>
<dbReference type="GO" id="GO:0016020">
    <property type="term" value="C:membrane"/>
    <property type="evidence" value="ECO:0007669"/>
    <property type="project" value="UniProtKB-SubCell"/>
</dbReference>